<evidence type="ECO:0000313" key="3">
    <source>
        <dbReference type="Proteomes" id="UP001459277"/>
    </source>
</evidence>
<protein>
    <submittedName>
        <fullName evidence="2">Uncharacterized protein</fullName>
    </submittedName>
</protein>
<reference evidence="2 3" key="1">
    <citation type="submission" date="2024-01" db="EMBL/GenBank/DDBJ databases">
        <title>A telomere-to-telomere, gap-free genome of sweet tea (Lithocarpus litseifolius).</title>
        <authorList>
            <person name="Zhou J."/>
        </authorList>
    </citation>
    <scope>NUCLEOTIDE SEQUENCE [LARGE SCALE GENOMIC DNA]</scope>
    <source>
        <strain evidence="2">Zhou-2022a</strain>
        <tissue evidence="2">Leaf</tissue>
    </source>
</reference>
<dbReference type="EMBL" id="JAZDWU010000010">
    <property type="protein sequence ID" value="KAK9988934.1"/>
    <property type="molecule type" value="Genomic_DNA"/>
</dbReference>
<comment type="caution">
    <text evidence="2">The sequence shown here is derived from an EMBL/GenBank/DDBJ whole genome shotgun (WGS) entry which is preliminary data.</text>
</comment>
<evidence type="ECO:0000313" key="2">
    <source>
        <dbReference type="EMBL" id="KAK9988934.1"/>
    </source>
</evidence>
<sequence length="227" mass="24446">MFEREPSARSPAEEEDFDGEEVEGREGDEEYDESEGENGEAKREDDGGDNGDGETFVEGSARSLGDASICPHITDEQEAFIRRVLEIPLDEHKCRDLITLDTLHIYYGGPEPMQTGGFGKSVSSGAQKGGEKGASSLGLKAVGKGAPKRKANGKDDRPSKKVTVTIGDQSPKKPSPLRPSHGVGKGLRTTSGLVIQGFARRLLTHKEHADEVMDPIIKDSKLDPCAE</sequence>
<feature type="region of interest" description="Disordered" evidence="1">
    <location>
        <begin position="1"/>
        <end position="63"/>
    </location>
</feature>
<proteinExistence type="predicted"/>
<organism evidence="2 3">
    <name type="scientific">Lithocarpus litseifolius</name>
    <dbReference type="NCBI Taxonomy" id="425828"/>
    <lineage>
        <taxon>Eukaryota</taxon>
        <taxon>Viridiplantae</taxon>
        <taxon>Streptophyta</taxon>
        <taxon>Embryophyta</taxon>
        <taxon>Tracheophyta</taxon>
        <taxon>Spermatophyta</taxon>
        <taxon>Magnoliopsida</taxon>
        <taxon>eudicotyledons</taxon>
        <taxon>Gunneridae</taxon>
        <taxon>Pentapetalae</taxon>
        <taxon>rosids</taxon>
        <taxon>fabids</taxon>
        <taxon>Fagales</taxon>
        <taxon>Fagaceae</taxon>
        <taxon>Lithocarpus</taxon>
    </lineage>
</organism>
<evidence type="ECO:0000256" key="1">
    <source>
        <dbReference type="SAM" id="MobiDB-lite"/>
    </source>
</evidence>
<name>A0AAW2BVL1_9ROSI</name>
<keyword evidence="3" id="KW-1185">Reference proteome</keyword>
<feature type="compositionally biased region" description="Acidic residues" evidence="1">
    <location>
        <begin position="13"/>
        <end position="38"/>
    </location>
</feature>
<accession>A0AAW2BVL1</accession>
<dbReference type="Proteomes" id="UP001459277">
    <property type="component" value="Unassembled WGS sequence"/>
</dbReference>
<gene>
    <name evidence="2" type="ORF">SO802_029173</name>
</gene>
<feature type="region of interest" description="Disordered" evidence="1">
    <location>
        <begin position="117"/>
        <end position="190"/>
    </location>
</feature>
<dbReference type="AlphaFoldDB" id="A0AAW2BVL1"/>